<evidence type="ECO:0000313" key="2">
    <source>
        <dbReference type="EMBL" id="ETN97425.1"/>
    </source>
</evidence>
<feature type="non-terminal residue" evidence="2">
    <location>
        <position position="110"/>
    </location>
</feature>
<keyword evidence="3" id="KW-1185">Reference proteome</keyword>
<protein>
    <recommendedName>
        <fullName evidence="1">Transposase Tc1-like domain-containing protein</fullName>
    </recommendedName>
</protein>
<dbReference type="GO" id="GO:0006313">
    <property type="term" value="P:DNA transposition"/>
    <property type="evidence" value="ECO:0007669"/>
    <property type="project" value="InterPro"/>
</dbReference>
<feature type="domain" description="Transposase Tc1-like" evidence="1">
    <location>
        <begin position="1"/>
        <end position="56"/>
    </location>
</feature>
<dbReference type="GO" id="GO:0015074">
    <property type="term" value="P:DNA integration"/>
    <property type="evidence" value="ECO:0007669"/>
    <property type="project" value="InterPro"/>
</dbReference>
<sequence>QKIKKELDNDNETKVSYATVTRTLKRNGLIAVTKKKKTNLEKIHINARIEFANEHKIWTVDDWKKVMFSDETKINLCGSDGIKYAWKRPNQDLGDRGIIKISRFGGGSIM</sequence>
<dbReference type="GO" id="GO:0003677">
    <property type="term" value="F:DNA binding"/>
    <property type="evidence" value="ECO:0007669"/>
    <property type="project" value="InterPro"/>
</dbReference>
<dbReference type="AlphaFoldDB" id="X6L7P6"/>
<dbReference type="Gene3D" id="3.30.420.10">
    <property type="entry name" value="Ribonuclease H-like superfamily/Ribonuclease H"/>
    <property type="match status" value="1"/>
</dbReference>
<evidence type="ECO:0000259" key="1">
    <source>
        <dbReference type="Pfam" id="PF01498"/>
    </source>
</evidence>
<proteinExistence type="predicted"/>
<feature type="non-terminal residue" evidence="2">
    <location>
        <position position="1"/>
    </location>
</feature>
<dbReference type="InterPro" id="IPR036397">
    <property type="entry name" value="RNaseH_sf"/>
</dbReference>
<name>X6L7P6_RETFI</name>
<comment type="caution">
    <text evidence="2">The sequence shown here is derived from an EMBL/GenBank/DDBJ whole genome shotgun (WGS) entry which is preliminary data.</text>
</comment>
<evidence type="ECO:0000313" key="3">
    <source>
        <dbReference type="Proteomes" id="UP000023152"/>
    </source>
</evidence>
<gene>
    <name evidence="2" type="ORF">RFI_40104</name>
</gene>
<dbReference type="OrthoDB" id="4843387at2759"/>
<accession>X6L7P6</accession>
<dbReference type="EMBL" id="ASPP01049765">
    <property type="protein sequence ID" value="ETN97425.1"/>
    <property type="molecule type" value="Genomic_DNA"/>
</dbReference>
<reference evidence="2 3" key="1">
    <citation type="journal article" date="2013" name="Curr. Biol.">
        <title>The Genome of the Foraminiferan Reticulomyxa filosa.</title>
        <authorList>
            <person name="Glockner G."/>
            <person name="Hulsmann N."/>
            <person name="Schleicher M."/>
            <person name="Noegel A.A."/>
            <person name="Eichinger L."/>
            <person name="Gallinger C."/>
            <person name="Pawlowski J."/>
            <person name="Sierra R."/>
            <person name="Euteneuer U."/>
            <person name="Pillet L."/>
            <person name="Moustafa A."/>
            <person name="Platzer M."/>
            <person name="Groth M."/>
            <person name="Szafranski K."/>
            <person name="Schliwa M."/>
        </authorList>
    </citation>
    <scope>NUCLEOTIDE SEQUENCE [LARGE SCALE GENOMIC DNA]</scope>
</reference>
<dbReference type="Proteomes" id="UP000023152">
    <property type="component" value="Unassembled WGS sequence"/>
</dbReference>
<organism evidence="2 3">
    <name type="scientific">Reticulomyxa filosa</name>
    <dbReference type="NCBI Taxonomy" id="46433"/>
    <lineage>
        <taxon>Eukaryota</taxon>
        <taxon>Sar</taxon>
        <taxon>Rhizaria</taxon>
        <taxon>Retaria</taxon>
        <taxon>Foraminifera</taxon>
        <taxon>Monothalamids</taxon>
        <taxon>Reticulomyxidae</taxon>
        <taxon>Reticulomyxa</taxon>
    </lineage>
</organism>
<dbReference type="Pfam" id="PF01498">
    <property type="entry name" value="HTH_Tnp_Tc3_2"/>
    <property type="match status" value="1"/>
</dbReference>
<dbReference type="InterPro" id="IPR002492">
    <property type="entry name" value="Transposase_Tc1-like"/>
</dbReference>